<organism evidence="2 3">
    <name type="scientific">Aquabacter spiritensis</name>
    <dbReference type="NCBI Taxonomy" id="933073"/>
    <lineage>
        <taxon>Bacteria</taxon>
        <taxon>Pseudomonadati</taxon>
        <taxon>Pseudomonadota</taxon>
        <taxon>Alphaproteobacteria</taxon>
        <taxon>Hyphomicrobiales</taxon>
        <taxon>Xanthobacteraceae</taxon>
        <taxon>Aquabacter</taxon>
    </lineage>
</organism>
<evidence type="ECO:0000313" key="3">
    <source>
        <dbReference type="Proteomes" id="UP000294664"/>
    </source>
</evidence>
<dbReference type="AlphaFoldDB" id="A0A4R3LXB5"/>
<dbReference type="Proteomes" id="UP000294664">
    <property type="component" value="Unassembled WGS sequence"/>
</dbReference>
<dbReference type="Pfam" id="PF04390">
    <property type="entry name" value="LptE"/>
    <property type="match status" value="1"/>
</dbReference>
<accession>A0A4R3LXB5</accession>
<evidence type="ECO:0000313" key="2">
    <source>
        <dbReference type="EMBL" id="TCT05223.1"/>
    </source>
</evidence>
<sequence>MSSPDRAAPQARSHPRFARPDFARTGFARFAGTRARLAAVLALAAMLGGCFQPMYATSNTVAGQKLEDQLRDIYIVKIDGELGNELRNDLIFDLTGGSGNPSTATYRMLITVKSSSTYAIVNTSSGLPEAKVVRVSGEWTLLRAGAEDKGPVTKGTAAASASIDVSQERFANYSATRDAEKRAARILAEMIKAQLAAHFVKPAGS</sequence>
<keyword evidence="1" id="KW-1133">Transmembrane helix</keyword>
<keyword evidence="1" id="KW-0472">Membrane</keyword>
<dbReference type="Gene3D" id="3.30.160.150">
    <property type="entry name" value="Lipoprotein like domain"/>
    <property type="match status" value="1"/>
</dbReference>
<proteinExistence type="predicted"/>
<gene>
    <name evidence="2" type="ORF">EDC64_105255</name>
</gene>
<dbReference type="GO" id="GO:0043165">
    <property type="term" value="P:Gram-negative-bacterium-type cell outer membrane assembly"/>
    <property type="evidence" value="ECO:0007669"/>
    <property type="project" value="InterPro"/>
</dbReference>
<evidence type="ECO:0000256" key="1">
    <source>
        <dbReference type="SAM" id="Phobius"/>
    </source>
</evidence>
<keyword evidence="3" id="KW-1185">Reference proteome</keyword>
<keyword evidence="1" id="KW-0812">Transmembrane</keyword>
<dbReference type="GO" id="GO:0019867">
    <property type="term" value="C:outer membrane"/>
    <property type="evidence" value="ECO:0007669"/>
    <property type="project" value="InterPro"/>
</dbReference>
<dbReference type="InterPro" id="IPR007485">
    <property type="entry name" value="LPS_assembly_LptE"/>
</dbReference>
<feature type="transmembrane region" description="Helical" evidence="1">
    <location>
        <begin position="37"/>
        <end position="55"/>
    </location>
</feature>
<comment type="caution">
    <text evidence="2">The sequence shown here is derived from an EMBL/GenBank/DDBJ whole genome shotgun (WGS) entry which is preliminary data.</text>
</comment>
<name>A0A4R3LXB5_9HYPH</name>
<dbReference type="RefSeq" id="WP_132031290.1">
    <property type="nucleotide sequence ID" value="NZ_SMAI01000005.1"/>
</dbReference>
<reference evidence="2 3" key="1">
    <citation type="submission" date="2019-03" db="EMBL/GenBank/DDBJ databases">
        <title>Genomic Encyclopedia of Type Strains, Phase IV (KMG-IV): sequencing the most valuable type-strain genomes for metagenomic binning, comparative biology and taxonomic classification.</title>
        <authorList>
            <person name="Goeker M."/>
        </authorList>
    </citation>
    <scope>NUCLEOTIDE SEQUENCE [LARGE SCALE GENOMIC DNA]</scope>
    <source>
        <strain evidence="2 3">DSM 9035</strain>
    </source>
</reference>
<protein>
    <submittedName>
        <fullName evidence="2">LPS-assembly lipoprotein</fullName>
    </submittedName>
</protein>
<keyword evidence="2" id="KW-0449">Lipoprotein</keyword>
<dbReference type="OrthoDB" id="7678210at2"/>
<dbReference type="EMBL" id="SMAI01000005">
    <property type="protein sequence ID" value="TCT05223.1"/>
    <property type="molecule type" value="Genomic_DNA"/>
</dbReference>